<dbReference type="InterPro" id="IPR006685">
    <property type="entry name" value="MscS_channel_2nd"/>
</dbReference>
<dbReference type="SUPFAM" id="SSF82689">
    <property type="entry name" value="Mechanosensitive channel protein MscS (YggB), C-terminal domain"/>
    <property type="match status" value="1"/>
</dbReference>
<dbReference type="SUPFAM" id="SSF82861">
    <property type="entry name" value="Mechanosensitive channel protein MscS (YggB), transmembrane region"/>
    <property type="match status" value="1"/>
</dbReference>
<keyword evidence="6 7" id="KW-0472">Membrane</keyword>
<comment type="similarity">
    <text evidence="2">Belongs to the MscS (TC 1.A.23) family.</text>
</comment>
<dbReference type="InterPro" id="IPR010920">
    <property type="entry name" value="LSM_dom_sf"/>
</dbReference>
<dbReference type="InterPro" id="IPR045275">
    <property type="entry name" value="MscS_archaea/bacteria_type"/>
</dbReference>
<dbReference type="Pfam" id="PF00924">
    <property type="entry name" value="MS_channel_2nd"/>
    <property type="match status" value="1"/>
</dbReference>
<protein>
    <submittedName>
        <fullName evidence="9">Mechanosensitive ion channel family protein</fullName>
    </submittedName>
</protein>
<name>A0A8T9SXY1_9BACT</name>
<dbReference type="PANTHER" id="PTHR30221:SF1">
    <property type="entry name" value="SMALL-CONDUCTANCE MECHANOSENSITIVE CHANNEL"/>
    <property type="match status" value="1"/>
</dbReference>
<evidence type="ECO:0000256" key="7">
    <source>
        <dbReference type="SAM" id="Phobius"/>
    </source>
</evidence>
<dbReference type="Gene3D" id="2.30.30.60">
    <property type="match status" value="1"/>
</dbReference>
<keyword evidence="10" id="KW-1185">Reference proteome</keyword>
<dbReference type="SUPFAM" id="SSF50182">
    <property type="entry name" value="Sm-like ribonucleoproteins"/>
    <property type="match status" value="1"/>
</dbReference>
<dbReference type="RefSeq" id="WP_245095640.1">
    <property type="nucleotide sequence ID" value="NZ_CP095053.1"/>
</dbReference>
<dbReference type="KEGG" id="haei:MUN82_05635"/>
<evidence type="ECO:0000313" key="9">
    <source>
        <dbReference type="EMBL" id="UOR06577.1"/>
    </source>
</evidence>
<dbReference type="InterPro" id="IPR011014">
    <property type="entry name" value="MscS_channel_TM-2"/>
</dbReference>
<feature type="transmembrane region" description="Helical" evidence="7">
    <location>
        <begin position="15"/>
        <end position="34"/>
    </location>
</feature>
<dbReference type="Gene3D" id="3.30.70.100">
    <property type="match status" value="1"/>
</dbReference>
<evidence type="ECO:0000259" key="8">
    <source>
        <dbReference type="Pfam" id="PF00924"/>
    </source>
</evidence>
<dbReference type="InterPro" id="IPR023408">
    <property type="entry name" value="MscS_beta-dom_sf"/>
</dbReference>
<dbReference type="Proteomes" id="UP000829925">
    <property type="component" value="Chromosome"/>
</dbReference>
<evidence type="ECO:0000256" key="3">
    <source>
        <dbReference type="ARBA" id="ARBA00022475"/>
    </source>
</evidence>
<keyword evidence="3" id="KW-1003">Cell membrane</keyword>
<dbReference type="EMBL" id="CP095053">
    <property type="protein sequence ID" value="UOR06577.1"/>
    <property type="molecule type" value="Genomic_DNA"/>
</dbReference>
<organism evidence="9 10">
    <name type="scientific">Hymenobacter aerilatus</name>
    <dbReference type="NCBI Taxonomy" id="2932251"/>
    <lineage>
        <taxon>Bacteria</taxon>
        <taxon>Pseudomonadati</taxon>
        <taxon>Bacteroidota</taxon>
        <taxon>Cytophagia</taxon>
        <taxon>Cytophagales</taxon>
        <taxon>Hymenobacteraceae</taxon>
        <taxon>Hymenobacter</taxon>
    </lineage>
</organism>
<evidence type="ECO:0000256" key="2">
    <source>
        <dbReference type="ARBA" id="ARBA00008017"/>
    </source>
</evidence>
<dbReference type="AlphaFoldDB" id="A0A8T9SXY1"/>
<evidence type="ECO:0000256" key="6">
    <source>
        <dbReference type="ARBA" id="ARBA00023136"/>
    </source>
</evidence>
<evidence type="ECO:0000313" key="10">
    <source>
        <dbReference type="Proteomes" id="UP000829925"/>
    </source>
</evidence>
<gene>
    <name evidence="9" type="ORF">MUN82_05635</name>
</gene>
<dbReference type="GO" id="GO:0008381">
    <property type="term" value="F:mechanosensitive monoatomic ion channel activity"/>
    <property type="evidence" value="ECO:0007669"/>
    <property type="project" value="InterPro"/>
</dbReference>
<comment type="subcellular location">
    <subcellularLocation>
        <location evidence="1">Cell membrane</location>
        <topology evidence="1">Multi-pass membrane protein</topology>
    </subcellularLocation>
</comment>
<keyword evidence="5 7" id="KW-1133">Transmembrane helix</keyword>
<accession>A0A8T9SXY1</accession>
<proteinExistence type="inferred from homology"/>
<dbReference type="InterPro" id="IPR011066">
    <property type="entry name" value="MscS_channel_C_sf"/>
</dbReference>
<keyword evidence="4 7" id="KW-0812">Transmembrane</keyword>
<dbReference type="Gene3D" id="1.10.287.1260">
    <property type="match status" value="1"/>
</dbReference>
<reference evidence="9 10" key="1">
    <citation type="submission" date="2022-04" db="EMBL/GenBank/DDBJ databases">
        <title>Hymenobacter sp. isolated from the air.</title>
        <authorList>
            <person name="Won M."/>
            <person name="Lee C.-M."/>
            <person name="Woen H.-Y."/>
            <person name="Kwon S.-W."/>
        </authorList>
    </citation>
    <scope>NUCLEOTIDE SEQUENCE [LARGE SCALE GENOMIC DNA]</scope>
    <source>
        <strain evidence="10">5413 J-13</strain>
    </source>
</reference>
<sequence>MLHDMQRVLATYWKQFLYLTPKLAIALVIILLALTFANRVSKLLGARVRNHSDDLLLADFLIQLSKWVFVLAGFLLALQIIGFSGVVTGMLSAVGLSAFIVGFAFKDIAENFLAGVILAFNRPFQIHDTVEVKGLQGHVEALNLRTTIIKTFDGKHIYLPNSVVLKEPLTNFTRDGSIRQDFLLSVDYGQDSGPEKVIALILQQVERTQGVQTQEPRTPYILQEKATGTTIDLRVYFWTLSEDYRRVVMELKSNLMQQTRTTLQQAGYALPNAAQ</sequence>
<evidence type="ECO:0000256" key="4">
    <source>
        <dbReference type="ARBA" id="ARBA00022692"/>
    </source>
</evidence>
<evidence type="ECO:0000256" key="5">
    <source>
        <dbReference type="ARBA" id="ARBA00022989"/>
    </source>
</evidence>
<evidence type="ECO:0000256" key="1">
    <source>
        <dbReference type="ARBA" id="ARBA00004651"/>
    </source>
</evidence>
<dbReference type="PANTHER" id="PTHR30221">
    <property type="entry name" value="SMALL-CONDUCTANCE MECHANOSENSITIVE CHANNEL"/>
    <property type="match status" value="1"/>
</dbReference>
<feature type="domain" description="Mechanosensitive ion channel MscS" evidence="8">
    <location>
        <begin position="107"/>
        <end position="174"/>
    </location>
</feature>
<dbReference type="GO" id="GO:0005886">
    <property type="term" value="C:plasma membrane"/>
    <property type="evidence" value="ECO:0007669"/>
    <property type="project" value="UniProtKB-SubCell"/>
</dbReference>